<organism evidence="2 3">
    <name type="scientific">Francisella philomiragia</name>
    <dbReference type="NCBI Taxonomy" id="28110"/>
    <lineage>
        <taxon>Bacteria</taxon>
        <taxon>Pseudomonadati</taxon>
        <taxon>Pseudomonadota</taxon>
        <taxon>Gammaproteobacteria</taxon>
        <taxon>Thiotrichales</taxon>
        <taxon>Francisellaceae</taxon>
        <taxon>Francisella</taxon>
    </lineage>
</organism>
<gene>
    <name evidence="2" type="ORF">LA55_1646</name>
</gene>
<dbReference type="AlphaFoldDB" id="A0A0B6D0S6"/>
<dbReference type="Pfam" id="PF01408">
    <property type="entry name" value="GFO_IDH_MocA"/>
    <property type="match status" value="1"/>
</dbReference>
<reference evidence="2 3" key="1">
    <citation type="journal article" date="2015" name="Genome Announc.">
        <title>Genome sequencing of 18 francisella strains to aid in assay development and testing.</title>
        <authorList>
            <person name="Johnson S.L."/>
            <person name="Daligault H.E."/>
            <person name="Davenport K.W."/>
            <person name="Coyne S.R."/>
            <person name="Frey K.G."/>
            <person name="Koroleva G.I."/>
            <person name="Broomall S.M."/>
            <person name="Bishop-Lilly K.A."/>
            <person name="Bruce D.C."/>
            <person name="Chertkov O."/>
            <person name="Freitas T."/>
            <person name="Jaissle J."/>
            <person name="Ladner J.T."/>
            <person name="Rosenzweig C.N."/>
            <person name="Gibbons H.S."/>
            <person name="Palacios G.F."/>
            <person name="Redden C.L."/>
            <person name="Xu Y."/>
            <person name="Minogue T.D."/>
            <person name="Chain P.S."/>
        </authorList>
    </citation>
    <scope>NUCLEOTIDE SEQUENCE [LARGE SCALE GENOMIC DNA]</scope>
    <source>
        <strain evidence="2 3">GA01-2794</strain>
    </source>
</reference>
<dbReference type="Gene3D" id="3.40.50.720">
    <property type="entry name" value="NAD(P)-binding Rossmann-like Domain"/>
    <property type="match status" value="1"/>
</dbReference>
<dbReference type="InterPro" id="IPR036291">
    <property type="entry name" value="NAD(P)-bd_dom_sf"/>
</dbReference>
<name>A0A0B6D0S6_9GAMM</name>
<accession>A0A0B6D0S6</accession>
<dbReference type="InterPro" id="IPR000683">
    <property type="entry name" value="Gfo/Idh/MocA-like_OxRdtase_N"/>
</dbReference>
<evidence type="ECO:0000313" key="2">
    <source>
        <dbReference type="EMBL" id="AJI52421.1"/>
    </source>
</evidence>
<dbReference type="EMBL" id="CP009440">
    <property type="protein sequence ID" value="AJI52421.1"/>
    <property type="molecule type" value="Genomic_DNA"/>
</dbReference>
<sequence>MIKIGIVGFSSGNGHPYSWSAIFNGYDKHKIHDCGFPVIADYLSKRSLPEECIFGAKVTHIWTEDYDLSKKIATVSLIDNVSLNIEDLIGSVDAVLIARDDCSELRENICYKVLDAGLPVFIDKPIALSLSQLERLYSKQRYEGQIFSCSAFKYSAQFNISQGASAKLGEIRLINSIIPKSWDKYAVHLIDPIVQRYASSDSINSVSEFGDKVSAVVGVSVVWNSGLVTNFLTVGDLSSPAKVDIIGESGNEMIILDDAFGAFKSSLEVFVYRVRAASFVDEYEHHQKVVSIIEKGMK</sequence>
<dbReference type="KEGG" id="fpz:LA55_1646"/>
<protein>
    <submittedName>
        <fullName evidence="2">Oxidoreductase, NAD-binding Rossmann fold family protein</fullName>
    </submittedName>
</protein>
<feature type="domain" description="Gfo/Idh/MocA-like oxidoreductase N-terminal" evidence="1">
    <location>
        <begin position="48"/>
        <end position="147"/>
    </location>
</feature>
<dbReference type="RefSeq" id="WP_050022791.1">
    <property type="nucleotide sequence ID" value="NZ_CP009440.1"/>
</dbReference>
<evidence type="ECO:0000313" key="3">
    <source>
        <dbReference type="Proteomes" id="UP000031830"/>
    </source>
</evidence>
<dbReference type="GO" id="GO:0000166">
    <property type="term" value="F:nucleotide binding"/>
    <property type="evidence" value="ECO:0007669"/>
    <property type="project" value="InterPro"/>
</dbReference>
<dbReference type="OrthoDB" id="9781031at2"/>
<evidence type="ECO:0000259" key="1">
    <source>
        <dbReference type="Pfam" id="PF01408"/>
    </source>
</evidence>
<dbReference type="SUPFAM" id="SSF51735">
    <property type="entry name" value="NAD(P)-binding Rossmann-fold domains"/>
    <property type="match status" value="1"/>
</dbReference>
<dbReference type="Proteomes" id="UP000031830">
    <property type="component" value="Chromosome"/>
</dbReference>
<proteinExistence type="predicted"/>